<comment type="subcellular location">
    <subcellularLocation>
        <location evidence="10">Cell membrane</location>
        <topology evidence="10">Multi-pass membrane protein</topology>
    </subcellularLocation>
</comment>
<evidence type="ECO:0000259" key="11">
    <source>
        <dbReference type="Pfam" id="PF01488"/>
    </source>
</evidence>
<feature type="transmembrane region" description="Helical" evidence="10">
    <location>
        <begin position="137"/>
        <end position="162"/>
    </location>
</feature>
<keyword evidence="2 10" id="KW-0444">Lipid biosynthesis</keyword>
<keyword evidence="5 10" id="KW-1133">Transmembrane helix</keyword>
<keyword evidence="8 10" id="KW-0594">Phospholipid biosynthesis</keyword>
<dbReference type="PANTHER" id="PTHR30309">
    <property type="entry name" value="INNER MEMBRANE PROTEIN YGIH"/>
    <property type="match status" value="1"/>
</dbReference>
<dbReference type="Pfam" id="PF01488">
    <property type="entry name" value="Shikimate_DH"/>
    <property type="match status" value="1"/>
</dbReference>
<name>A0A841I6F4_9DEIO</name>
<gene>
    <name evidence="10" type="primary">plsY</name>
    <name evidence="12" type="ORF">HNR42_002932</name>
</gene>
<evidence type="ECO:0000256" key="4">
    <source>
        <dbReference type="ARBA" id="ARBA00022692"/>
    </source>
</evidence>
<dbReference type="AlphaFoldDB" id="A0A841I6F4"/>
<dbReference type="EMBL" id="JACHHG010000012">
    <property type="protein sequence ID" value="MBB6099482.1"/>
    <property type="molecule type" value="Genomic_DNA"/>
</dbReference>
<keyword evidence="9 10" id="KW-1208">Phospholipid metabolism</keyword>
<dbReference type="Pfam" id="PF02660">
    <property type="entry name" value="G3P_acyltransf"/>
    <property type="match status" value="1"/>
</dbReference>
<dbReference type="InterPro" id="IPR003811">
    <property type="entry name" value="G3P_acylTferase_PlsY"/>
</dbReference>
<reference evidence="12 13" key="1">
    <citation type="submission" date="2020-08" db="EMBL/GenBank/DDBJ databases">
        <title>Genomic Encyclopedia of Type Strains, Phase IV (KMG-IV): sequencing the most valuable type-strain genomes for metagenomic binning, comparative biology and taxonomic classification.</title>
        <authorList>
            <person name="Goeker M."/>
        </authorList>
    </citation>
    <scope>NUCLEOTIDE SEQUENCE [LARGE SCALE GENOMIC DNA]</scope>
    <source>
        <strain evidence="12 13">DSM 21458</strain>
    </source>
</reference>
<evidence type="ECO:0000256" key="10">
    <source>
        <dbReference type="HAMAP-Rule" id="MF_01043"/>
    </source>
</evidence>
<dbReference type="InterPro" id="IPR006151">
    <property type="entry name" value="Shikm_DH/Glu-tRNA_Rdtase"/>
</dbReference>
<comment type="pathway">
    <text evidence="10">Lipid metabolism; phospholipid metabolism.</text>
</comment>
<evidence type="ECO:0000256" key="3">
    <source>
        <dbReference type="ARBA" id="ARBA00022679"/>
    </source>
</evidence>
<evidence type="ECO:0000256" key="9">
    <source>
        <dbReference type="ARBA" id="ARBA00023264"/>
    </source>
</evidence>
<feature type="domain" description="Quinate/shikimate 5-dehydrogenase/glutamyl-tRNA reductase" evidence="11">
    <location>
        <begin position="368"/>
        <end position="486"/>
    </location>
</feature>
<keyword evidence="7 10" id="KW-0472">Membrane</keyword>
<proteinExistence type="inferred from homology"/>
<evidence type="ECO:0000256" key="2">
    <source>
        <dbReference type="ARBA" id="ARBA00022516"/>
    </source>
</evidence>
<dbReference type="GO" id="GO:0005886">
    <property type="term" value="C:plasma membrane"/>
    <property type="evidence" value="ECO:0007669"/>
    <property type="project" value="UniProtKB-SubCell"/>
</dbReference>
<evidence type="ECO:0000256" key="7">
    <source>
        <dbReference type="ARBA" id="ARBA00023136"/>
    </source>
</evidence>
<comment type="similarity">
    <text evidence="10">Belongs to the PlsY family.</text>
</comment>
<dbReference type="Proteomes" id="UP000569951">
    <property type="component" value="Unassembled WGS sequence"/>
</dbReference>
<keyword evidence="13" id="KW-1185">Reference proteome</keyword>
<dbReference type="GO" id="GO:0043772">
    <property type="term" value="F:acyl-phosphate glycerol-3-phosphate acyltransferase activity"/>
    <property type="evidence" value="ECO:0007669"/>
    <property type="project" value="UniProtKB-UniRule"/>
</dbReference>
<evidence type="ECO:0000313" key="12">
    <source>
        <dbReference type="EMBL" id="MBB6099482.1"/>
    </source>
</evidence>
<comment type="catalytic activity">
    <reaction evidence="10">
        <text>an acyl phosphate + sn-glycerol 3-phosphate = a 1-acyl-sn-glycero-3-phosphate + phosphate</text>
        <dbReference type="Rhea" id="RHEA:34075"/>
        <dbReference type="ChEBI" id="CHEBI:43474"/>
        <dbReference type="ChEBI" id="CHEBI:57597"/>
        <dbReference type="ChEBI" id="CHEBI:57970"/>
        <dbReference type="ChEBI" id="CHEBI:59918"/>
        <dbReference type="EC" id="2.3.1.275"/>
    </reaction>
</comment>
<dbReference type="InterPro" id="IPR036291">
    <property type="entry name" value="NAD(P)-bd_dom_sf"/>
</dbReference>
<keyword evidence="6 10" id="KW-0443">Lipid metabolism</keyword>
<comment type="caution">
    <text evidence="10">Lacks conserved residue(s) required for the propagation of feature annotation.</text>
</comment>
<dbReference type="Gene3D" id="3.40.50.720">
    <property type="entry name" value="NAD(P)-binding Rossmann-like Domain"/>
    <property type="match status" value="1"/>
</dbReference>
<dbReference type="RefSeq" id="WP_183988235.1">
    <property type="nucleotide sequence ID" value="NZ_JACHHG010000012.1"/>
</dbReference>
<evidence type="ECO:0000256" key="8">
    <source>
        <dbReference type="ARBA" id="ARBA00023209"/>
    </source>
</evidence>
<evidence type="ECO:0000256" key="5">
    <source>
        <dbReference type="ARBA" id="ARBA00022989"/>
    </source>
</evidence>
<dbReference type="HAMAP" id="MF_01043">
    <property type="entry name" value="PlsY"/>
    <property type="match status" value="1"/>
</dbReference>
<comment type="subunit">
    <text evidence="10">Probably interacts with PlsX.</text>
</comment>
<dbReference type="UniPathway" id="UPA00085"/>
<evidence type="ECO:0000256" key="6">
    <source>
        <dbReference type="ARBA" id="ARBA00023098"/>
    </source>
</evidence>
<feature type="transmembrane region" description="Helical" evidence="10">
    <location>
        <begin position="66"/>
        <end position="91"/>
    </location>
</feature>
<evidence type="ECO:0000313" key="13">
    <source>
        <dbReference type="Proteomes" id="UP000569951"/>
    </source>
</evidence>
<comment type="caution">
    <text evidence="12">The sequence shown here is derived from an EMBL/GenBank/DDBJ whole genome shotgun (WGS) entry which is preliminary data.</text>
</comment>
<accession>A0A841I6F4</accession>
<keyword evidence="4 10" id="KW-0812">Transmembrane</keyword>
<feature type="transmembrane region" description="Helical" evidence="10">
    <location>
        <begin position="6"/>
        <end position="24"/>
    </location>
</feature>
<dbReference type="EC" id="2.3.1.275" evidence="10"/>
<keyword evidence="1 10" id="KW-1003">Cell membrane</keyword>
<dbReference type="SMART" id="SM01207">
    <property type="entry name" value="G3P_acyltransf"/>
    <property type="match status" value="1"/>
</dbReference>
<sequence length="557" mass="60244">MLLLELIVLMMAYLIGSLPVGYWLTKREGYHPREVSAYNLGVENVLRTLGPLPALLSAAADLLKGLLAVALAAAFERVDVGLLAGLAVYLGHLFPPRTFFPDLPPRGRGNLVLLGVLAGFHVALGLPLYLALIPLVVFGALLGYTGFVALATVTGLTALALLVTVTSVGWAGKLALWLLLAVAVYRFKENLGRILDRTENRLGEPVPMAGRREDQVVAAFMVHPLSEEDFWQTGRFGWLKTFVEAGILPMEWVRAFTEWLRPMKMGELRGVYTADGKEIRTYLISSPILPEVFRDKPDLAVKRAIEGAKLARELGASVFGLGAFWSTVGNKGQDVQDAVPEIVVTNGGAYTAGTIKAAIPAILEHFRQQGRDLSAATAAVVGANGVVAFGIARTIAPQVKKIILVGRDLERLERSKTTLQRANPNTELVASVNIEDIREADLIFTATSDPNPVIFKQHVKEGAWIFDEGRPADADLSVLEVPGVRLIPGGVVIPPGSMQARINLHFGEGAVPACLAETMILAATGEFDRRSLGPHTRTEDIAFFVERAEQLGFKTVE</sequence>
<keyword evidence="12" id="KW-0012">Acyltransferase</keyword>
<dbReference type="PANTHER" id="PTHR30309:SF0">
    <property type="entry name" value="GLYCEROL-3-PHOSPHATE ACYLTRANSFERASE-RELATED"/>
    <property type="match status" value="1"/>
</dbReference>
<dbReference type="GO" id="GO:0008654">
    <property type="term" value="P:phospholipid biosynthetic process"/>
    <property type="evidence" value="ECO:0007669"/>
    <property type="project" value="UniProtKB-UniRule"/>
</dbReference>
<organism evidence="12 13">
    <name type="scientific">Deinobacterium chartae</name>
    <dbReference type="NCBI Taxonomy" id="521158"/>
    <lineage>
        <taxon>Bacteria</taxon>
        <taxon>Thermotogati</taxon>
        <taxon>Deinococcota</taxon>
        <taxon>Deinococci</taxon>
        <taxon>Deinococcales</taxon>
        <taxon>Deinococcaceae</taxon>
        <taxon>Deinobacterium</taxon>
    </lineage>
</organism>
<comment type="function">
    <text evidence="10">Catalyzes the transfer of an acyl group from acyl-phosphate (acyl-PO(4)) to glycerol-3-phosphate (G3P) to form lysophosphatidic acid (LPA). This enzyme utilizes acyl-phosphate as fatty acyl donor, but not acyl-CoA or acyl-ACP.</text>
</comment>
<keyword evidence="3 10" id="KW-0808">Transferase</keyword>
<dbReference type="SUPFAM" id="SSF51735">
    <property type="entry name" value="NAD(P)-binding Rossmann-fold domains"/>
    <property type="match status" value="1"/>
</dbReference>
<evidence type="ECO:0000256" key="1">
    <source>
        <dbReference type="ARBA" id="ARBA00022475"/>
    </source>
</evidence>
<protein>
    <recommendedName>
        <fullName evidence="10">Glycerol-3-phosphate acyltransferase</fullName>
    </recommendedName>
    <alternativeName>
        <fullName evidence="10">Acyl-PO4 G3P acyltransferase</fullName>
    </alternativeName>
    <alternativeName>
        <fullName evidence="10">Acyl-phosphate--glycerol-3-phosphate acyltransferase</fullName>
    </alternativeName>
    <alternativeName>
        <fullName evidence="10">G3P acyltransferase</fullName>
        <shortName evidence="10">GPAT</shortName>
        <ecNumber evidence="10">2.3.1.275</ecNumber>
    </alternativeName>
    <alternativeName>
        <fullName evidence="10">Lysophosphatidic acid synthase</fullName>
        <shortName evidence="10">LPA synthase</shortName>
    </alternativeName>
</protein>